<feature type="transmembrane region" description="Helical" evidence="1">
    <location>
        <begin position="248"/>
        <end position="269"/>
    </location>
</feature>
<evidence type="ECO:0000256" key="1">
    <source>
        <dbReference type="SAM" id="Phobius"/>
    </source>
</evidence>
<keyword evidence="1" id="KW-0812">Transmembrane</keyword>
<dbReference type="EMBL" id="CP092623">
    <property type="protein sequence ID" value="UMM31209.1"/>
    <property type="molecule type" value="Genomic_DNA"/>
</dbReference>
<keyword evidence="3" id="KW-1185">Reference proteome</keyword>
<protein>
    <submittedName>
        <fullName evidence="2">Uncharacterized protein</fullName>
    </submittedName>
</protein>
<feature type="transmembrane region" description="Helical" evidence="1">
    <location>
        <begin position="101"/>
        <end position="128"/>
    </location>
</feature>
<organism evidence="2 3">
    <name type="scientific">Caenorhabditis briggsae</name>
    <dbReference type="NCBI Taxonomy" id="6238"/>
    <lineage>
        <taxon>Eukaryota</taxon>
        <taxon>Metazoa</taxon>
        <taxon>Ecdysozoa</taxon>
        <taxon>Nematoda</taxon>
        <taxon>Chromadorea</taxon>
        <taxon>Rhabditida</taxon>
        <taxon>Rhabditina</taxon>
        <taxon>Rhabditomorpha</taxon>
        <taxon>Rhabditoidea</taxon>
        <taxon>Rhabditidae</taxon>
        <taxon>Peloderinae</taxon>
        <taxon>Caenorhabditis</taxon>
    </lineage>
</organism>
<sequence length="407" mass="47002">MTKLRFPFMKNQTIAKCIDLYQASPVDTTTIILHLVLILGGLVSNISLHFMFSGRPKLGTASFAYIRIIGMFQLAFFITPFPLKILTDHYQAGQTWIAANFLPVLLALFHFVISTLCLCFTIRLLLLLNCIRRCRRWSSVSWVAWQKIFCLLPFGTIVNVPLCFEWVIDYEQCVFGKELYAIGRPHLSEAALQNHIKTDLIRIIPTIIFWITAFCTLVFFAAEKCILPKLSSPYAAKHIPLFSNLQPLLIAFILSHATVHVYTTIHILYDLKIPDSTRNQMFGISYALPFPIMLIISRTFRSHLFHLISNFFEGHISRLARPPKMRKDSTLQKMTSQIARHMAFSKLEMENSELDERLYSNLKVNNMRSILRDDAVYRVRFAIPQQTVQIIQEEDNSENDISIFSRE</sequence>
<reference evidence="2 3" key="1">
    <citation type="submission" date="2022-04" db="EMBL/GenBank/DDBJ databases">
        <title>Chromosome-level reference genomes for two strains of Caenorhabditis briggsae: an improved platform for comparative genomics.</title>
        <authorList>
            <person name="Stevens L."/>
            <person name="Andersen E."/>
        </authorList>
    </citation>
    <scope>NUCLEOTIDE SEQUENCE [LARGE SCALE GENOMIC DNA]</scope>
    <source>
        <strain evidence="2">VX34</strain>
        <tissue evidence="2">Whole-organism</tissue>
    </source>
</reference>
<keyword evidence="1" id="KW-0472">Membrane</keyword>
<dbReference type="AlphaFoldDB" id="A0AAE9F0E6"/>
<gene>
    <name evidence="2" type="ORF">L5515_012781</name>
</gene>
<feature type="transmembrane region" description="Helical" evidence="1">
    <location>
        <begin position="281"/>
        <end position="300"/>
    </location>
</feature>
<keyword evidence="1" id="KW-1133">Transmembrane helix</keyword>
<feature type="transmembrane region" description="Helical" evidence="1">
    <location>
        <begin position="64"/>
        <end position="81"/>
    </location>
</feature>
<feature type="transmembrane region" description="Helical" evidence="1">
    <location>
        <begin position="207"/>
        <end position="227"/>
    </location>
</feature>
<evidence type="ECO:0000313" key="2">
    <source>
        <dbReference type="EMBL" id="UMM31209.1"/>
    </source>
</evidence>
<name>A0AAE9F0E6_CAEBR</name>
<feature type="transmembrane region" description="Helical" evidence="1">
    <location>
        <begin position="31"/>
        <end position="52"/>
    </location>
</feature>
<dbReference type="Proteomes" id="UP000829354">
    <property type="component" value="Chromosome IV"/>
</dbReference>
<evidence type="ECO:0000313" key="3">
    <source>
        <dbReference type="Proteomes" id="UP000829354"/>
    </source>
</evidence>
<accession>A0AAE9F0E6</accession>
<proteinExistence type="predicted"/>